<sequence>MTISIPGSTKLGLTALLSKKRRISTDVTGKLSAAKKPLEGHEVAKLFQQNEAAARAMRPAKLNDNEKEDRAQLNSLRGALYSKD</sequence>
<evidence type="ECO:0000313" key="2">
    <source>
        <dbReference type="EMBL" id="WZU66674.1"/>
    </source>
</evidence>
<feature type="region of interest" description="Disordered" evidence="1">
    <location>
        <begin position="55"/>
        <end position="84"/>
    </location>
</feature>
<gene>
    <name evidence="2" type="ORF">AABB31_16865</name>
</gene>
<evidence type="ECO:0000313" key="3">
    <source>
        <dbReference type="Proteomes" id="UP001470809"/>
    </source>
</evidence>
<dbReference type="AlphaFoldDB" id="A0AAN0NLB7"/>
<accession>A0AAN0NLB7</accession>
<protein>
    <submittedName>
        <fullName evidence="2">Uncharacterized protein</fullName>
    </submittedName>
</protein>
<reference evidence="2 3" key="2">
    <citation type="submission" date="2024-08" db="EMBL/GenBank/DDBJ databases">
        <title>Phylogenomic analyses of a clade within the roseobacter group suggest taxonomic reassignments of species of the genera Aestuariivita, Citreicella, Loktanella, Nautella, Pelagibaca, Ruegeria, Thalassobius, Thiobacimonas and Tropicibacter, and the proposal o.</title>
        <authorList>
            <person name="Jeon C.O."/>
        </authorList>
    </citation>
    <scope>NUCLEOTIDE SEQUENCE [LARGE SCALE GENOMIC DNA]</scope>
    <source>
        <strain evidence="2 3">SS1-5</strain>
    </source>
</reference>
<keyword evidence="3" id="KW-1185">Reference proteome</keyword>
<organism evidence="2 3">
    <name type="scientific">Yoonia rhodophyticola</name>
    <dbReference type="NCBI Taxonomy" id="3137370"/>
    <lineage>
        <taxon>Bacteria</taxon>
        <taxon>Pseudomonadati</taxon>
        <taxon>Pseudomonadota</taxon>
        <taxon>Alphaproteobacteria</taxon>
        <taxon>Rhodobacterales</taxon>
        <taxon>Paracoccaceae</taxon>
        <taxon>Yoonia</taxon>
    </lineage>
</organism>
<reference evidence="3" key="1">
    <citation type="submission" date="2024-04" db="EMBL/GenBank/DDBJ databases">
        <title>Phylogenomic analyses of a clade within the roseobacter group suggest taxonomic reassignments of species of the genera Aestuariivita, Citreicella, Loktanella, Nautella, Pelagibaca, Ruegeria, Thalassobius, Thiobacimonas and Tropicibacter, and the proposal o.</title>
        <authorList>
            <person name="Jeon C.O."/>
        </authorList>
    </citation>
    <scope>NUCLEOTIDE SEQUENCE [LARGE SCALE GENOMIC DNA]</scope>
    <source>
        <strain evidence="3">SS1-5</strain>
    </source>
</reference>
<dbReference type="KEGG" id="yrh:AABB31_16865"/>
<dbReference type="EMBL" id="CP151767">
    <property type="protein sequence ID" value="WZU66674.1"/>
    <property type="molecule type" value="Genomic_DNA"/>
</dbReference>
<dbReference type="Proteomes" id="UP001470809">
    <property type="component" value="Chromosome"/>
</dbReference>
<name>A0AAN0NLB7_9RHOB</name>
<feature type="compositionally biased region" description="Basic and acidic residues" evidence="1">
    <location>
        <begin position="61"/>
        <end position="71"/>
    </location>
</feature>
<dbReference type="RefSeq" id="WP_342075996.1">
    <property type="nucleotide sequence ID" value="NZ_CP151767.2"/>
</dbReference>
<evidence type="ECO:0000256" key="1">
    <source>
        <dbReference type="SAM" id="MobiDB-lite"/>
    </source>
</evidence>
<proteinExistence type="predicted"/>